<name>A0A448L5X9_9BACT</name>
<dbReference type="SUPFAM" id="SSF53448">
    <property type="entry name" value="Nucleotide-diphospho-sugar transferases"/>
    <property type="match status" value="1"/>
</dbReference>
<evidence type="ECO:0000313" key="4">
    <source>
        <dbReference type="EMBL" id="VEH15380.1"/>
    </source>
</evidence>
<keyword evidence="1 4" id="KW-0328">Glycosyltransferase</keyword>
<evidence type="ECO:0000256" key="2">
    <source>
        <dbReference type="ARBA" id="ARBA00022679"/>
    </source>
</evidence>
<protein>
    <submittedName>
        <fullName evidence="4">Hyaluronan synthase</fullName>
        <ecNumber evidence="4">2.4.1.212</ecNumber>
    </submittedName>
</protein>
<accession>A0A448L5X9</accession>
<dbReference type="AlphaFoldDB" id="A0A448L5X9"/>
<evidence type="ECO:0000259" key="3">
    <source>
        <dbReference type="Pfam" id="PF00535"/>
    </source>
</evidence>
<dbReference type="GO" id="GO:0050501">
    <property type="term" value="F:hyaluronan synthase activity"/>
    <property type="evidence" value="ECO:0007669"/>
    <property type="project" value="UniProtKB-EC"/>
</dbReference>
<gene>
    <name evidence="4" type="primary">hyaD_1</name>
    <name evidence="4" type="ORF">NCTC13071_01380</name>
</gene>
<feature type="domain" description="Glycosyltransferase 2-like" evidence="3">
    <location>
        <begin position="4"/>
        <end position="138"/>
    </location>
</feature>
<dbReference type="Gene3D" id="3.90.550.10">
    <property type="entry name" value="Spore Coat Polysaccharide Biosynthesis Protein SpsA, Chain A"/>
    <property type="match status" value="1"/>
</dbReference>
<dbReference type="KEGG" id="poc:NCTC13071_01380"/>
<dbReference type="Proteomes" id="UP000274578">
    <property type="component" value="Chromosome 1"/>
</dbReference>
<keyword evidence="2 4" id="KW-0808">Transferase</keyword>
<dbReference type="InterPro" id="IPR029044">
    <property type="entry name" value="Nucleotide-diphossugar_trans"/>
</dbReference>
<dbReference type="Pfam" id="PF00535">
    <property type="entry name" value="Glycos_transf_2"/>
    <property type="match status" value="1"/>
</dbReference>
<dbReference type="RefSeq" id="WP_018920839.1">
    <property type="nucleotide sequence ID" value="NZ_LR134384.1"/>
</dbReference>
<organism evidence="4 5">
    <name type="scientific">Segatella oris</name>
    <dbReference type="NCBI Taxonomy" id="28135"/>
    <lineage>
        <taxon>Bacteria</taxon>
        <taxon>Pseudomonadati</taxon>
        <taxon>Bacteroidota</taxon>
        <taxon>Bacteroidia</taxon>
        <taxon>Bacteroidales</taxon>
        <taxon>Prevotellaceae</taxon>
        <taxon>Segatella</taxon>
    </lineage>
</organism>
<proteinExistence type="predicted"/>
<dbReference type="PANTHER" id="PTHR22916:SF51">
    <property type="entry name" value="GLYCOSYLTRANSFERASE EPSH-RELATED"/>
    <property type="match status" value="1"/>
</dbReference>
<dbReference type="InterPro" id="IPR001173">
    <property type="entry name" value="Glyco_trans_2-like"/>
</dbReference>
<reference evidence="4 5" key="1">
    <citation type="submission" date="2018-12" db="EMBL/GenBank/DDBJ databases">
        <authorList>
            <consortium name="Pathogen Informatics"/>
        </authorList>
    </citation>
    <scope>NUCLEOTIDE SEQUENCE [LARGE SCALE GENOMIC DNA]</scope>
    <source>
        <strain evidence="4 5">NCTC13071</strain>
    </source>
</reference>
<dbReference type="CDD" id="cd00761">
    <property type="entry name" value="Glyco_tranf_GTA_type"/>
    <property type="match status" value="1"/>
</dbReference>
<dbReference type="GeneID" id="85012212"/>
<dbReference type="EMBL" id="LR134384">
    <property type="protein sequence ID" value="VEH15380.1"/>
    <property type="molecule type" value="Genomic_DNA"/>
</dbReference>
<dbReference type="PANTHER" id="PTHR22916">
    <property type="entry name" value="GLYCOSYLTRANSFERASE"/>
    <property type="match status" value="1"/>
</dbReference>
<sequence>MELSVIIPVFNGADTLRRCLDSVIGQQIEGMEIILVDDGSTDNSLQICTQYAEKHAAITVIHQTNKGLSEARNAALEVAKADYVTFIDCDDYLEPHTYKGLMNRLKKHENIDILEYSVDERIGGKHHTRLQLPDRLFTNWQSYWLKTKAYKHAYAWNKIFRKALFAREQFKANLIFEDIELMSRLLKHCKNIMITSHGYYHYTFNPLGITANANGQALESMLHTHCKIMKQCVDKEYFRHVLNIQLDVYRMNGSLILTDYLPYRGGIKLTLYHLLGLKGLCMLHQWFWKMKDHVTSLWRH</sequence>
<evidence type="ECO:0000313" key="5">
    <source>
        <dbReference type="Proteomes" id="UP000274578"/>
    </source>
</evidence>
<dbReference type="EC" id="2.4.1.212" evidence="4"/>
<evidence type="ECO:0000256" key="1">
    <source>
        <dbReference type="ARBA" id="ARBA00022676"/>
    </source>
</evidence>